<name>G0R5E0_ICHMU</name>
<evidence type="ECO:0000256" key="6">
    <source>
        <dbReference type="SAM" id="Phobius"/>
    </source>
</evidence>
<evidence type="ECO:0000313" key="8">
    <source>
        <dbReference type="Proteomes" id="UP000008983"/>
    </source>
</evidence>
<keyword evidence="3" id="KW-0813">Transport</keyword>
<dbReference type="PANTHER" id="PTHR13673:SF0">
    <property type="entry name" value="VPS35 ENDOSOMAL PROTEIN-SORTING FACTOR-LIKE"/>
    <property type="match status" value="1"/>
</dbReference>
<dbReference type="GO" id="GO:0032456">
    <property type="term" value="P:endocytic recycling"/>
    <property type="evidence" value="ECO:0007669"/>
    <property type="project" value="InterPro"/>
</dbReference>
<dbReference type="STRING" id="857967.G0R5E0"/>
<dbReference type="AlphaFoldDB" id="G0R5E0"/>
<keyword evidence="6" id="KW-0472">Membrane</keyword>
<dbReference type="GO" id="GO:0015031">
    <property type="term" value="P:protein transport"/>
    <property type="evidence" value="ECO:0007669"/>
    <property type="project" value="UniProtKB-KW"/>
</dbReference>
<evidence type="ECO:0000256" key="3">
    <source>
        <dbReference type="ARBA" id="ARBA00022448"/>
    </source>
</evidence>
<evidence type="ECO:0000256" key="4">
    <source>
        <dbReference type="ARBA" id="ARBA00022753"/>
    </source>
</evidence>
<dbReference type="PANTHER" id="PTHR13673">
    <property type="entry name" value="ESOPHAGEAL CANCER ASSOCIATED PROTEIN"/>
    <property type="match status" value="1"/>
</dbReference>
<accession>G0R5E0</accession>
<gene>
    <name evidence="7" type="ORF">IMG5_197970</name>
</gene>
<dbReference type="Proteomes" id="UP000008983">
    <property type="component" value="Unassembled WGS sequence"/>
</dbReference>
<keyword evidence="6" id="KW-0812">Transmembrane</keyword>
<dbReference type="OMA" id="XGISECL"/>
<dbReference type="GeneID" id="14903381"/>
<reference evidence="7 8" key="1">
    <citation type="submission" date="2011-07" db="EMBL/GenBank/DDBJ databases">
        <authorList>
            <person name="Coyne R."/>
            <person name="Brami D."/>
            <person name="Johnson J."/>
            <person name="Hostetler J."/>
            <person name="Hannick L."/>
            <person name="Clark T."/>
            <person name="Cassidy-Hanley D."/>
            <person name="Inman J."/>
        </authorList>
    </citation>
    <scope>NUCLEOTIDE SEQUENCE [LARGE SCALE GENOMIC DNA]</scope>
    <source>
        <strain evidence="7 8">G5</strain>
    </source>
</reference>
<keyword evidence="5" id="KW-0653">Protein transport</keyword>
<keyword evidence="4" id="KW-0967">Endosome</keyword>
<dbReference type="RefSeq" id="XP_004024213.1">
    <property type="nucleotide sequence ID" value="XM_004024164.1"/>
</dbReference>
<dbReference type="EMBL" id="GL984368">
    <property type="protein sequence ID" value="EGR27329.1"/>
    <property type="molecule type" value="Genomic_DNA"/>
</dbReference>
<protein>
    <submittedName>
        <fullName evidence="7">Uncharacterized protein</fullName>
    </submittedName>
</protein>
<comment type="subcellular location">
    <subcellularLocation>
        <location evidence="1">Endosome</location>
    </subcellularLocation>
</comment>
<feature type="transmembrane region" description="Helical" evidence="6">
    <location>
        <begin position="897"/>
        <end position="919"/>
    </location>
</feature>
<evidence type="ECO:0000313" key="7">
    <source>
        <dbReference type="EMBL" id="EGR27329.1"/>
    </source>
</evidence>
<proteinExistence type="inferred from homology"/>
<dbReference type="OrthoDB" id="1734063at2759"/>
<evidence type="ECO:0000256" key="5">
    <source>
        <dbReference type="ARBA" id="ARBA00022927"/>
    </source>
</evidence>
<evidence type="ECO:0000256" key="2">
    <source>
        <dbReference type="ARBA" id="ARBA00010704"/>
    </source>
</evidence>
<keyword evidence="6" id="KW-1133">Transmembrane helix</keyword>
<keyword evidence="8" id="KW-1185">Reference proteome</keyword>
<sequence length="930" mass="110108">MSDKIVIKEKDYDFFSRNRLKKYHQTTYNPLKEDRLQKKESVNNAFKIISEVTNKTKNNIKTEGDFVDPLSKRTSSQLYNPLLRPQQQQSLFFKKEESLVDQNKRVVIIKDDKNSRQQLSDEVQNILWEQIRKDFMKIFDFKVQDLKNQVINPFGQSALTIDEKNKFKQAQSGSNKMEYEQSSQQKIQNQMITMKSYIDYLSDMHSKMKKKWNEQDKVGTLQITIQAIKLFNDNEQPKFSPYKYVYIMDILDSFSKFVFQRMKKLAFPTYNAEKLKNLTFFDISGSNIPESCQEICKNWLRKVSSIRELVPRIYIEAALLPINYFIDSSNIQQQLLKLSYQSRSIGDYINSINYNIFILRIGAELLPKEKSHILQQLEDFFYYMHQPQFNSTGLIGEEYMKLFEPFLLTAFRFYSENCSDAEFADLFGLFTKSNQHSAVLIQIIQSFSPQLICSSAREIFKIIQSYHVDHKFKIYNLFIPKLVKSIQNQPLPNEILNLIWLDVSEVNNLTVFLDILVPYIELVNKIFKGYKKTQAFQLIIEKFNQLFNSVENSEMHVFEKLEDFIKTILSNCDDVGEILTIEPFFQFISFFPPQMKVSVSKKVLKLFMERDRQEKIQDPLAIHAILQIAKNLNEIEYKNPEEKKEIFDLLENFFNKIDFGIDLEQILNFCTEIRSSFGYIQEIIIYLIEKVNSLSFFARSFIKNNKQSKKITGFLQACIAFCYITIPMIEDNFLQFKLYVQNSQVALLHNLISQSESAFKTALQILSEIPEQQQTISEDLLKNFLSNMVSFLIVLPENPENDMLYIFQGFLNILNLYKWQGFCPEYYQLCLIQDFLIYLCVQMQQNLPYHIDGVRSNDKLFNNKEFSDAIQVQVEGLVYKCKEIINVSISKQYDQRVFIYINYFNLYLYKYFFSFFYLFQYYNIGQLFIN</sequence>
<dbReference type="InterPro" id="IPR029705">
    <property type="entry name" value="VPS35L"/>
</dbReference>
<organism evidence="7 8">
    <name type="scientific">Ichthyophthirius multifiliis</name>
    <name type="common">White spot disease agent</name>
    <name type="synonym">Ich</name>
    <dbReference type="NCBI Taxonomy" id="5932"/>
    <lineage>
        <taxon>Eukaryota</taxon>
        <taxon>Sar</taxon>
        <taxon>Alveolata</taxon>
        <taxon>Ciliophora</taxon>
        <taxon>Intramacronucleata</taxon>
        <taxon>Oligohymenophorea</taxon>
        <taxon>Hymenostomatida</taxon>
        <taxon>Ophryoglenina</taxon>
        <taxon>Ichthyophthirius</taxon>
    </lineage>
</organism>
<comment type="similarity">
    <text evidence="2">Belongs to the VPS35L family.</text>
</comment>
<evidence type="ECO:0000256" key="1">
    <source>
        <dbReference type="ARBA" id="ARBA00004177"/>
    </source>
</evidence>
<dbReference type="GO" id="GO:0005768">
    <property type="term" value="C:endosome"/>
    <property type="evidence" value="ECO:0007669"/>
    <property type="project" value="UniProtKB-SubCell"/>
</dbReference>
<dbReference type="eggNOG" id="KOG3682">
    <property type="taxonomic scope" value="Eukaryota"/>
</dbReference>
<dbReference type="InParanoid" id="G0R5E0"/>